<dbReference type="Proteomes" id="UP000664167">
    <property type="component" value="Unassembled WGS sequence"/>
</dbReference>
<protein>
    <submittedName>
        <fullName evidence="2">Uncharacterized protein</fullName>
    </submittedName>
</protein>
<dbReference type="EMBL" id="JAFLRJ010000803">
    <property type="protein sequence ID" value="MBO0517729.1"/>
    <property type="molecule type" value="Genomic_DNA"/>
</dbReference>
<reference evidence="2" key="1">
    <citation type="submission" date="2021-03" db="EMBL/GenBank/DDBJ databases">
        <title>Streptomyces poriferae sp. nov., a novel marine sponge-derived Actinobacteria species with anti-MRSA activity.</title>
        <authorList>
            <person name="Sandoval-Powers M."/>
            <person name="Kralova S."/>
            <person name="Nguyen G.-S."/>
            <person name="Fawwal D."/>
            <person name="Degnes K."/>
            <person name="Klinkenberg G."/>
            <person name="Sletta H."/>
            <person name="Wentzel A."/>
            <person name="Liles M.R."/>
        </authorList>
    </citation>
    <scope>NUCLEOTIDE SEQUENCE</scope>
    <source>
        <strain evidence="2">DSM 41794</strain>
    </source>
</reference>
<proteinExistence type="predicted"/>
<evidence type="ECO:0000313" key="2">
    <source>
        <dbReference type="EMBL" id="MBO0517729.1"/>
    </source>
</evidence>
<keyword evidence="3" id="KW-1185">Reference proteome</keyword>
<gene>
    <name evidence="2" type="ORF">J0695_39185</name>
</gene>
<feature type="compositionally biased region" description="Low complexity" evidence="1">
    <location>
        <begin position="35"/>
        <end position="60"/>
    </location>
</feature>
<organism evidence="2 3">
    <name type="scientific">Streptomyces beijiangensis</name>
    <dbReference type="NCBI Taxonomy" id="163361"/>
    <lineage>
        <taxon>Bacteria</taxon>
        <taxon>Bacillati</taxon>
        <taxon>Actinomycetota</taxon>
        <taxon>Actinomycetes</taxon>
        <taxon>Kitasatosporales</taxon>
        <taxon>Streptomycetaceae</taxon>
        <taxon>Streptomyces</taxon>
    </lineage>
</organism>
<feature type="non-terminal residue" evidence="2">
    <location>
        <position position="1"/>
    </location>
</feature>
<feature type="compositionally biased region" description="Polar residues" evidence="1">
    <location>
        <begin position="61"/>
        <end position="73"/>
    </location>
</feature>
<dbReference type="AlphaFoldDB" id="A0A939JNE0"/>
<evidence type="ECO:0000256" key="1">
    <source>
        <dbReference type="SAM" id="MobiDB-lite"/>
    </source>
</evidence>
<feature type="region of interest" description="Disordered" evidence="1">
    <location>
        <begin position="30"/>
        <end position="73"/>
    </location>
</feature>
<sequence length="73" mass="7821">TQPMPDDTGQYGIYSEAAFGANAQAQYGNHDAYSGYDQQQGQQGQQGQYDYGTAGQQQYGSSRATVSAARSDQ</sequence>
<accession>A0A939JNE0</accession>
<comment type="caution">
    <text evidence="2">The sequence shown here is derived from an EMBL/GenBank/DDBJ whole genome shotgun (WGS) entry which is preliminary data.</text>
</comment>
<name>A0A939JNE0_9ACTN</name>
<evidence type="ECO:0000313" key="3">
    <source>
        <dbReference type="Proteomes" id="UP000664167"/>
    </source>
</evidence>